<evidence type="ECO:0000256" key="2">
    <source>
        <dbReference type="ARBA" id="ARBA00022597"/>
    </source>
</evidence>
<dbReference type="GO" id="GO:0009401">
    <property type="term" value="P:phosphoenolpyruvate-dependent sugar phosphotransferase system"/>
    <property type="evidence" value="ECO:0007669"/>
    <property type="project" value="UniProtKB-KW"/>
</dbReference>
<gene>
    <name evidence="8" type="ORF">HMPREF0367_01294</name>
</gene>
<evidence type="ECO:0000313" key="9">
    <source>
        <dbReference type="Proteomes" id="UP000016658"/>
    </source>
</evidence>
<name>U2P3A3_9FIRM</name>
<dbReference type="Proteomes" id="UP000016658">
    <property type="component" value="Unassembled WGS sequence"/>
</dbReference>
<keyword evidence="3" id="KW-0808">Transferase</keyword>
<evidence type="ECO:0000256" key="7">
    <source>
        <dbReference type="PROSITE-ProRule" id="PRU00418"/>
    </source>
</evidence>
<proteinExistence type="predicted"/>
<dbReference type="SUPFAM" id="SSF46973">
    <property type="entry name" value="Enzyme IIa from lactose specific PTS, IIa-lac"/>
    <property type="match status" value="1"/>
</dbReference>
<feature type="active site" description="Tele-phosphohistidine intermediate" evidence="5">
    <location>
        <position position="80"/>
    </location>
</feature>
<dbReference type="InterPro" id="IPR003188">
    <property type="entry name" value="PTS_IIA_lac/cel"/>
</dbReference>
<evidence type="ECO:0000256" key="4">
    <source>
        <dbReference type="ARBA" id="ARBA00022683"/>
    </source>
</evidence>
<dbReference type="OrthoDB" id="389577at2"/>
<organism evidence="8 9">
    <name type="scientific">Faecalitalea cylindroides ATCC 27803</name>
    <dbReference type="NCBI Taxonomy" id="649755"/>
    <lineage>
        <taxon>Bacteria</taxon>
        <taxon>Bacillati</taxon>
        <taxon>Bacillota</taxon>
        <taxon>Erysipelotrichia</taxon>
        <taxon>Erysipelotrichales</taxon>
        <taxon>Erysipelotrichaceae</taxon>
        <taxon>Faecalitalea</taxon>
    </lineage>
</organism>
<accession>U2P3A3</accession>
<evidence type="ECO:0000256" key="6">
    <source>
        <dbReference type="PIRSR" id="PIRSR000699-2"/>
    </source>
</evidence>
<evidence type="ECO:0000256" key="3">
    <source>
        <dbReference type="ARBA" id="ARBA00022679"/>
    </source>
</evidence>
<dbReference type="HOGENOM" id="CLU_152490_1_1_9"/>
<feature type="modified residue" description="Phosphohistidine; by HPr" evidence="7">
    <location>
        <position position="80"/>
    </location>
</feature>
<keyword evidence="6" id="KW-0479">Metal-binding</keyword>
<dbReference type="GO" id="GO:0046872">
    <property type="term" value="F:metal ion binding"/>
    <property type="evidence" value="ECO:0007669"/>
    <property type="project" value="UniProtKB-KW"/>
</dbReference>
<evidence type="ECO:0000313" key="8">
    <source>
        <dbReference type="EMBL" id="ERK44930.1"/>
    </source>
</evidence>
<dbReference type="PIRSF" id="PIRSF000699">
    <property type="entry name" value="PTS_IILac_III"/>
    <property type="match status" value="1"/>
</dbReference>
<comment type="caution">
    <text evidence="8">The sequence shown here is derived from an EMBL/GenBank/DDBJ whole genome shotgun (WGS) entry which is preliminary data.</text>
</comment>
<feature type="binding site" evidence="6">
    <location>
        <position position="83"/>
    </location>
    <ligand>
        <name>Mg(2+)</name>
        <dbReference type="ChEBI" id="CHEBI:18420"/>
        <note>ligand shared between all trimeric partners</note>
    </ligand>
</feature>
<keyword evidence="1" id="KW-0813">Transport</keyword>
<dbReference type="EMBL" id="AWVI01000054">
    <property type="protein sequence ID" value="ERK44930.1"/>
    <property type="molecule type" value="Genomic_DNA"/>
</dbReference>
<reference evidence="8 9" key="1">
    <citation type="submission" date="2013-06" db="EMBL/GenBank/DDBJ databases">
        <authorList>
            <person name="Weinstock G."/>
            <person name="Sodergren E."/>
            <person name="Lobos E.A."/>
            <person name="Fulton L."/>
            <person name="Fulton R."/>
            <person name="Courtney L."/>
            <person name="Fronick C."/>
            <person name="O'Laughlin M."/>
            <person name="Godfrey J."/>
            <person name="Wilson R.M."/>
            <person name="Miner T."/>
            <person name="Farmer C."/>
            <person name="Delehaunty K."/>
            <person name="Cordes M."/>
            <person name="Minx P."/>
            <person name="Tomlinson C."/>
            <person name="Chen J."/>
            <person name="Wollam A."/>
            <person name="Pepin K.H."/>
            <person name="Bhonagiri V."/>
            <person name="Zhang X."/>
            <person name="Warren W."/>
            <person name="Mitreva M."/>
            <person name="Mardis E.R."/>
            <person name="Wilson R.K."/>
        </authorList>
    </citation>
    <scope>NUCLEOTIDE SEQUENCE [LARGE SCALE GENOMIC DNA]</scope>
    <source>
        <strain evidence="8 9">ATCC 27803</strain>
    </source>
</reference>
<dbReference type="PANTHER" id="PTHR34382:SF7">
    <property type="entry name" value="PTS SYSTEM N,N'-DIACETYLCHITOBIOSE-SPECIFIC EIIA COMPONENT"/>
    <property type="match status" value="1"/>
</dbReference>
<evidence type="ECO:0000256" key="1">
    <source>
        <dbReference type="ARBA" id="ARBA00022448"/>
    </source>
</evidence>
<protein>
    <submittedName>
        <fullName evidence="8">PTS system, Lactose/Cellobiose specific IIA subunit</fullName>
    </submittedName>
</protein>
<dbReference type="InterPro" id="IPR036542">
    <property type="entry name" value="PTS_IIA_lac/cel_sf"/>
</dbReference>
<dbReference type="Pfam" id="PF02255">
    <property type="entry name" value="PTS_IIA"/>
    <property type="match status" value="1"/>
</dbReference>
<keyword evidence="4" id="KW-0598">Phosphotransferase system</keyword>
<dbReference type="PROSITE" id="PS51095">
    <property type="entry name" value="PTS_EIIA_TYPE_3"/>
    <property type="match status" value="1"/>
</dbReference>
<dbReference type="GO" id="GO:0016740">
    <property type="term" value="F:transferase activity"/>
    <property type="evidence" value="ECO:0007669"/>
    <property type="project" value="UniProtKB-KW"/>
</dbReference>
<keyword evidence="2" id="KW-0762">Sugar transport</keyword>
<dbReference type="PANTHER" id="PTHR34382">
    <property type="entry name" value="PTS SYSTEM N,N'-DIACETYLCHITOBIOSE-SPECIFIC EIIA COMPONENT"/>
    <property type="match status" value="1"/>
</dbReference>
<sequence>MSETLDMMNNLSMKIILLSGDAHELFEEAMDVAEENDFNKSEELMKKGFDKLTEAHKIQTKMIQSAIEEDQPQLPVLFIHAQDTMMTIQSEYRIMKRMINLYRRIQS</sequence>
<dbReference type="RefSeq" id="WP_035403422.1">
    <property type="nucleotide sequence ID" value="NZ_KI271045.1"/>
</dbReference>
<dbReference type="AlphaFoldDB" id="U2P3A3"/>
<dbReference type="Gene3D" id="1.20.58.80">
    <property type="entry name" value="Phosphotransferase system, lactose/cellobiose-type IIA subunit"/>
    <property type="match status" value="1"/>
</dbReference>
<comment type="cofactor">
    <cofactor evidence="6">
        <name>Mg(2+)</name>
        <dbReference type="ChEBI" id="CHEBI:18420"/>
    </cofactor>
    <text evidence="6">Binds 1 Mg(2+) ion per trimer.</text>
</comment>
<evidence type="ECO:0000256" key="5">
    <source>
        <dbReference type="PIRSR" id="PIRSR000699-1"/>
    </source>
</evidence>
<keyword evidence="6" id="KW-0460">Magnesium</keyword>